<feature type="transmembrane region" description="Helical" evidence="8">
    <location>
        <begin position="72"/>
        <end position="91"/>
    </location>
</feature>
<gene>
    <name evidence="10" type="ORF">EAS64_21705</name>
</gene>
<organism evidence="10 11">
    <name type="scientific">Trebonia kvetii</name>
    <dbReference type="NCBI Taxonomy" id="2480626"/>
    <lineage>
        <taxon>Bacteria</taxon>
        <taxon>Bacillati</taxon>
        <taxon>Actinomycetota</taxon>
        <taxon>Actinomycetes</taxon>
        <taxon>Streptosporangiales</taxon>
        <taxon>Treboniaceae</taxon>
        <taxon>Trebonia</taxon>
    </lineage>
</organism>
<keyword evidence="4 8" id="KW-0812">Transmembrane</keyword>
<evidence type="ECO:0000256" key="8">
    <source>
        <dbReference type="SAM" id="Phobius"/>
    </source>
</evidence>
<evidence type="ECO:0000259" key="9">
    <source>
        <dbReference type="Pfam" id="PF09335"/>
    </source>
</evidence>
<feature type="region of interest" description="Disordered" evidence="7">
    <location>
        <begin position="1"/>
        <end position="33"/>
    </location>
</feature>
<dbReference type="Pfam" id="PF09335">
    <property type="entry name" value="VTT_dom"/>
    <property type="match status" value="1"/>
</dbReference>
<dbReference type="PANTHER" id="PTHR42709:SF6">
    <property type="entry name" value="UNDECAPRENYL PHOSPHATE TRANSPORTER A"/>
    <property type="match status" value="1"/>
</dbReference>
<dbReference type="InterPro" id="IPR032816">
    <property type="entry name" value="VTT_dom"/>
</dbReference>
<dbReference type="Proteomes" id="UP000460272">
    <property type="component" value="Unassembled WGS sequence"/>
</dbReference>
<evidence type="ECO:0000256" key="7">
    <source>
        <dbReference type="SAM" id="MobiDB-lite"/>
    </source>
</evidence>
<reference evidence="10 11" key="1">
    <citation type="submission" date="2018-11" db="EMBL/GenBank/DDBJ databases">
        <title>Trebonia kvetii gen.nov., sp.nov., a novel acidophilic actinobacterium, and proposal of the new actinobacterial family Treboniaceae fam. nov.</title>
        <authorList>
            <person name="Rapoport D."/>
            <person name="Sagova-Mareckova M."/>
            <person name="Sedlacek I."/>
            <person name="Provaznik J."/>
            <person name="Kralova S."/>
            <person name="Pavlinic D."/>
            <person name="Benes V."/>
            <person name="Kopecky J."/>
        </authorList>
    </citation>
    <scope>NUCLEOTIDE SEQUENCE [LARGE SCALE GENOMIC DNA]</scope>
    <source>
        <strain evidence="10 11">15Tr583</strain>
    </source>
</reference>
<evidence type="ECO:0000256" key="3">
    <source>
        <dbReference type="ARBA" id="ARBA00022475"/>
    </source>
</evidence>
<proteinExistence type="inferred from homology"/>
<dbReference type="OrthoDB" id="3727474at2"/>
<keyword evidence="3" id="KW-1003">Cell membrane</keyword>
<comment type="subcellular location">
    <subcellularLocation>
        <location evidence="1">Cell membrane</location>
        <topology evidence="1">Multi-pass membrane protein</topology>
    </subcellularLocation>
</comment>
<dbReference type="RefSeq" id="WP_145855479.1">
    <property type="nucleotide sequence ID" value="NZ_RPFW01000004.1"/>
</dbReference>
<dbReference type="PANTHER" id="PTHR42709">
    <property type="entry name" value="ALKALINE PHOSPHATASE LIKE PROTEIN"/>
    <property type="match status" value="1"/>
</dbReference>
<feature type="transmembrane region" description="Helical" evidence="8">
    <location>
        <begin position="98"/>
        <end position="119"/>
    </location>
</feature>
<accession>A0A6P2BXT0</accession>
<feature type="domain" description="VTT" evidence="9">
    <location>
        <begin position="99"/>
        <end position="208"/>
    </location>
</feature>
<keyword evidence="6 8" id="KW-0472">Membrane</keyword>
<feature type="transmembrane region" description="Helical" evidence="8">
    <location>
        <begin position="185"/>
        <end position="204"/>
    </location>
</feature>
<evidence type="ECO:0000256" key="6">
    <source>
        <dbReference type="ARBA" id="ARBA00023136"/>
    </source>
</evidence>
<dbReference type="InterPro" id="IPR051311">
    <property type="entry name" value="DedA_domain"/>
</dbReference>
<evidence type="ECO:0000256" key="2">
    <source>
        <dbReference type="ARBA" id="ARBA00010792"/>
    </source>
</evidence>
<feature type="transmembrane region" description="Helical" evidence="8">
    <location>
        <begin position="41"/>
        <end position="60"/>
    </location>
</feature>
<feature type="transmembrane region" description="Helical" evidence="8">
    <location>
        <begin position="224"/>
        <end position="244"/>
    </location>
</feature>
<feature type="compositionally biased region" description="Basic and acidic residues" evidence="7">
    <location>
        <begin position="21"/>
        <end position="33"/>
    </location>
</feature>
<dbReference type="EMBL" id="RPFW01000004">
    <property type="protein sequence ID" value="TVZ03071.1"/>
    <property type="molecule type" value="Genomic_DNA"/>
</dbReference>
<comment type="similarity">
    <text evidence="2">Belongs to the DedA family.</text>
</comment>
<protein>
    <submittedName>
        <fullName evidence="10">DedA family protein</fullName>
    </submittedName>
</protein>
<keyword evidence="5 8" id="KW-1133">Transmembrane helix</keyword>
<dbReference type="GO" id="GO:0005886">
    <property type="term" value="C:plasma membrane"/>
    <property type="evidence" value="ECO:0007669"/>
    <property type="project" value="UniProtKB-SubCell"/>
</dbReference>
<name>A0A6P2BXT0_9ACTN</name>
<evidence type="ECO:0000256" key="1">
    <source>
        <dbReference type="ARBA" id="ARBA00004651"/>
    </source>
</evidence>
<evidence type="ECO:0000256" key="4">
    <source>
        <dbReference type="ARBA" id="ARBA00022692"/>
    </source>
</evidence>
<evidence type="ECO:0000313" key="11">
    <source>
        <dbReference type="Proteomes" id="UP000460272"/>
    </source>
</evidence>
<dbReference type="AlphaFoldDB" id="A0A6P2BXT0"/>
<evidence type="ECO:0000256" key="5">
    <source>
        <dbReference type="ARBA" id="ARBA00022989"/>
    </source>
</evidence>
<feature type="transmembrane region" description="Helical" evidence="8">
    <location>
        <begin position="155"/>
        <end position="178"/>
    </location>
</feature>
<sequence length="248" mass="27605">MTQEPTQADTDGLAEASESPQAEKDPWSDPRLPWEGKPRRVDIACWAAITLSGLYYFAILPFRASLVGTHPIVLVLLNGSTEGIVSTAAFARVNHGTLAWVLLASIPGLMKFDLIFWWAGRLWGERIVHVFAGQKERSRRRAERFVVRVHRWGRWFTWPAVIVAPFLPFPSAIIYGVAGWTGMRLVTFLILDAIGSLAWAGMLAGLGYELGHRAVTVAQEVSRYGLWVTIAIVVLVVLGQMRGVRTQR</sequence>
<keyword evidence="11" id="KW-1185">Reference proteome</keyword>
<evidence type="ECO:0000313" key="10">
    <source>
        <dbReference type="EMBL" id="TVZ03071.1"/>
    </source>
</evidence>
<comment type="caution">
    <text evidence="10">The sequence shown here is derived from an EMBL/GenBank/DDBJ whole genome shotgun (WGS) entry which is preliminary data.</text>
</comment>